<sequence length="265" mass="28485">MLSTRLALPLTLAAGLSAAPALAQEEPAFSTQSGGGALAFTLRGGVSVSPEYFGSDSYAPGPDVGFRFNNLRLRNGREFGNPDPWADSLGWGVHGSFRYIGERDASDFSDLQGLDDVDQALELGVGVGYTARNFEAFADVRRGFGGHEAWVGAAGIDGIMRPNDRLRLSLGPRLLWGSEDYTETYFGVSPSEAGPLPAYDPSGGLVSAGVEFGARYQINDDWGVEGAVSWETFTGDAENSPIVERGDADQWKMRIGVTRTFRLRF</sequence>
<dbReference type="EMBL" id="APVH01000035">
    <property type="protein sequence ID" value="EPX79555.1"/>
    <property type="molecule type" value="Genomic_DNA"/>
</dbReference>
<evidence type="ECO:0000256" key="4">
    <source>
        <dbReference type="ARBA" id="ARBA00023136"/>
    </source>
</evidence>
<accession>S9RN99</accession>
<dbReference type="PANTHER" id="PTHR38776:SF1">
    <property type="entry name" value="MLTA-INTERACTING PROTEIN-RELATED"/>
    <property type="match status" value="1"/>
</dbReference>
<organism evidence="7 8">
    <name type="scientific">Salipiger mucosus DSM 16094</name>
    <dbReference type="NCBI Taxonomy" id="1123237"/>
    <lineage>
        <taxon>Bacteria</taxon>
        <taxon>Pseudomonadati</taxon>
        <taxon>Pseudomonadota</taxon>
        <taxon>Alphaproteobacteria</taxon>
        <taxon>Rhodobacterales</taxon>
        <taxon>Roseobacteraceae</taxon>
        <taxon>Salipiger</taxon>
    </lineage>
</organism>
<evidence type="ECO:0000256" key="1">
    <source>
        <dbReference type="ARBA" id="ARBA00004442"/>
    </source>
</evidence>
<evidence type="ECO:0000256" key="2">
    <source>
        <dbReference type="ARBA" id="ARBA00005722"/>
    </source>
</evidence>
<keyword evidence="4" id="KW-0472">Membrane</keyword>
<keyword evidence="3 6" id="KW-0732">Signal</keyword>
<dbReference type="Pfam" id="PF06629">
    <property type="entry name" value="MipA"/>
    <property type="match status" value="1"/>
</dbReference>
<evidence type="ECO:0008006" key="9">
    <source>
        <dbReference type="Google" id="ProtNLM"/>
    </source>
</evidence>
<dbReference type="Proteomes" id="UP000015347">
    <property type="component" value="Unassembled WGS sequence"/>
</dbReference>
<proteinExistence type="inferred from homology"/>
<dbReference type="PANTHER" id="PTHR38776">
    <property type="entry name" value="MLTA-INTERACTING PROTEIN-RELATED"/>
    <property type="match status" value="1"/>
</dbReference>
<evidence type="ECO:0000256" key="5">
    <source>
        <dbReference type="ARBA" id="ARBA00023237"/>
    </source>
</evidence>
<reference evidence="8" key="1">
    <citation type="journal article" date="2014" name="Stand. Genomic Sci.">
        <title>Genome sequence of the exopolysaccharide-producing Salipiger mucosus type strain (DSM 16094(T)), a moderately halophilic member of the Roseobacter clade.</title>
        <authorList>
            <person name="Riedel T."/>
            <person name="Spring S."/>
            <person name="Fiebig A."/>
            <person name="Petersen J."/>
            <person name="Kyrpides N.C."/>
            <person name="Goker M."/>
            <person name="Klenk H.P."/>
        </authorList>
    </citation>
    <scope>NUCLEOTIDE SEQUENCE [LARGE SCALE GENOMIC DNA]</scope>
    <source>
        <strain evidence="8">DSM 16094</strain>
    </source>
</reference>
<evidence type="ECO:0000313" key="7">
    <source>
        <dbReference type="EMBL" id="EPX79555.1"/>
    </source>
</evidence>
<evidence type="ECO:0000256" key="6">
    <source>
        <dbReference type="SAM" id="SignalP"/>
    </source>
</evidence>
<keyword evidence="8" id="KW-1185">Reference proteome</keyword>
<dbReference type="InterPro" id="IPR010583">
    <property type="entry name" value="MipA"/>
</dbReference>
<dbReference type="GO" id="GO:0009279">
    <property type="term" value="C:cell outer membrane"/>
    <property type="evidence" value="ECO:0007669"/>
    <property type="project" value="UniProtKB-SubCell"/>
</dbReference>
<dbReference type="HOGENOM" id="CLU_062990_2_1_5"/>
<keyword evidence="5" id="KW-0998">Cell outer membrane</keyword>
<protein>
    <recommendedName>
        <fullName evidence="9">MltA-interacting MipA</fullName>
    </recommendedName>
</protein>
<dbReference type="eggNOG" id="COG3713">
    <property type="taxonomic scope" value="Bacteria"/>
</dbReference>
<dbReference type="STRING" id="1123237.Salmuc_05495"/>
<dbReference type="AlphaFoldDB" id="S9RN99"/>
<dbReference type="SUPFAM" id="SSF56935">
    <property type="entry name" value="Porins"/>
    <property type="match status" value="1"/>
</dbReference>
<dbReference type="RefSeq" id="WP_021120511.1">
    <property type="nucleotide sequence ID" value="NZ_KE557278.1"/>
</dbReference>
<evidence type="ECO:0000313" key="8">
    <source>
        <dbReference type="Proteomes" id="UP000015347"/>
    </source>
</evidence>
<comment type="caution">
    <text evidence="7">The sequence shown here is derived from an EMBL/GenBank/DDBJ whole genome shotgun (WGS) entry which is preliminary data.</text>
</comment>
<feature type="signal peptide" evidence="6">
    <location>
        <begin position="1"/>
        <end position="23"/>
    </location>
</feature>
<dbReference type="OrthoDB" id="5462484at2"/>
<feature type="chain" id="PRO_5004568748" description="MltA-interacting MipA" evidence="6">
    <location>
        <begin position="24"/>
        <end position="265"/>
    </location>
</feature>
<gene>
    <name evidence="7" type="ORF">Salmuc_05495</name>
</gene>
<evidence type="ECO:0000256" key="3">
    <source>
        <dbReference type="ARBA" id="ARBA00022729"/>
    </source>
</evidence>
<name>S9RN99_9RHOB</name>
<comment type="subcellular location">
    <subcellularLocation>
        <location evidence="1">Cell outer membrane</location>
    </subcellularLocation>
</comment>
<comment type="similarity">
    <text evidence="2">Belongs to the MipA/OmpV family.</text>
</comment>